<evidence type="ECO:0000313" key="2">
    <source>
        <dbReference type="EMBL" id="QEE28088.1"/>
    </source>
</evidence>
<evidence type="ECO:0000313" key="3">
    <source>
        <dbReference type="Proteomes" id="UP000321820"/>
    </source>
</evidence>
<accession>A0A5B9E7M9</accession>
<name>A0A5B9E7M9_9BACT</name>
<protein>
    <submittedName>
        <fullName evidence="2">DUF2127 domain-containing protein</fullName>
    </submittedName>
</protein>
<organism evidence="2 3">
    <name type="scientific">Terriglobus albidus</name>
    <dbReference type="NCBI Taxonomy" id="1592106"/>
    <lineage>
        <taxon>Bacteria</taxon>
        <taxon>Pseudomonadati</taxon>
        <taxon>Acidobacteriota</taxon>
        <taxon>Terriglobia</taxon>
        <taxon>Terriglobales</taxon>
        <taxon>Acidobacteriaceae</taxon>
        <taxon>Terriglobus</taxon>
    </lineage>
</organism>
<dbReference type="RefSeq" id="WP_147647280.1">
    <property type="nucleotide sequence ID" value="NZ_CP042806.1"/>
</dbReference>
<proteinExistence type="predicted"/>
<evidence type="ECO:0000256" key="1">
    <source>
        <dbReference type="SAM" id="Phobius"/>
    </source>
</evidence>
<dbReference type="InterPro" id="IPR021125">
    <property type="entry name" value="DUF2127"/>
</dbReference>
<keyword evidence="3" id="KW-1185">Reference proteome</keyword>
<dbReference type="OrthoDB" id="121772at2"/>
<gene>
    <name evidence="2" type="ORF">FTW19_08845</name>
</gene>
<reference evidence="2 3" key="1">
    <citation type="submission" date="2019-08" db="EMBL/GenBank/DDBJ databases">
        <title>Complete genome sequence of Terriglobus albidus strain ORNL.</title>
        <authorList>
            <person name="Podar M."/>
        </authorList>
    </citation>
    <scope>NUCLEOTIDE SEQUENCE [LARGE SCALE GENOMIC DNA]</scope>
    <source>
        <strain evidence="2 3">ORNL</strain>
    </source>
</reference>
<dbReference type="AlphaFoldDB" id="A0A5B9E7M9"/>
<dbReference type="Proteomes" id="UP000321820">
    <property type="component" value="Chromosome"/>
</dbReference>
<keyword evidence="1" id="KW-1133">Transmembrane helix</keyword>
<dbReference type="EMBL" id="CP042806">
    <property type="protein sequence ID" value="QEE28088.1"/>
    <property type="molecule type" value="Genomic_DNA"/>
</dbReference>
<feature type="transmembrane region" description="Helical" evidence="1">
    <location>
        <begin position="107"/>
        <end position="123"/>
    </location>
</feature>
<sequence>MNGTQSHPVAKHHDSGLLAIGILKVLEAALSVAVGLGVLHLLNKDLNDELTNLVRYLHLNEDGRLVSLAFDKLDLIDNHRLKQIGASAFAYGALKLVEGVGLVREKVWAEYLTVIASLVFLPWEIYELARHPNIWRLGILIANLLIVAYLLWVLSRMRRRKHQD</sequence>
<feature type="transmembrane region" description="Helical" evidence="1">
    <location>
        <begin position="135"/>
        <end position="154"/>
    </location>
</feature>
<keyword evidence="1" id="KW-0812">Transmembrane</keyword>
<keyword evidence="1" id="KW-0472">Membrane</keyword>
<dbReference type="KEGG" id="talb:FTW19_08845"/>
<feature type="transmembrane region" description="Helical" evidence="1">
    <location>
        <begin position="16"/>
        <end position="42"/>
    </location>
</feature>
<dbReference type="Pfam" id="PF09900">
    <property type="entry name" value="DUF2127"/>
    <property type="match status" value="1"/>
</dbReference>